<feature type="domain" description="XdhC- CoxI" evidence="2">
    <location>
        <begin position="11"/>
        <end position="78"/>
    </location>
</feature>
<dbReference type="RefSeq" id="WP_190147530.1">
    <property type="nucleotide sequence ID" value="NZ_BMTL01000002.1"/>
</dbReference>
<feature type="region of interest" description="Disordered" evidence="1">
    <location>
        <begin position="478"/>
        <end position="499"/>
    </location>
</feature>
<evidence type="ECO:0000259" key="2">
    <source>
        <dbReference type="Pfam" id="PF02625"/>
    </source>
</evidence>
<feature type="compositionally biased region" description="Basic and acidic residues" evidence="1">
    <location>
        <begin position="146"/>
        <end position="159"/>
    </location>
</feature>
<evidence type="ECO:0000259" key="3">
    <source>
        <dbReference type="Pfam" id="PF13478"/>
    </source>
</evidence>
<comment type="caution">
    <text evidence="4">The sequence shown here is derived from an EMBL/GenBank/DDBJ whole genome shotgun (WGS) entry which is preliminary data.</text>
</comment>
<sequence length="499" mass="51630">MLDIAEELDRWAGQGRDFAVATVVAVGGSAPRPPGAALAVDADGTAIGSVSGGCVEGAVYELCRQALEDGQPLLERFGYSDDDAFAVGLTCGGIIDILVMPVRRGDPARQVVAAALAAAASGAAVALARVVSGPPGLVGRALLVRPDGDHDSGSHDSGRLESGSTGGARYESGFGGSGRFESGSATGVRYESGYRGSGCSEDGFRGGFVAEGGSGGRSFESGFRDGRNHASGSGGCGSFENGYRDGGPLDAASPGRNPCETGSYQGGFGAHPELDRTVAAEARAFLDAGRTGTLEIGERGSRCGAPVTVLVEASVPAPRMIVFGAIDFAAALVRVGRFLNYHVTVCDARPVFATAARFPEADEIVVEWPHRYLERTRVDARTVLCVLTHDAKFDIPLLRRALRLPVAYVGAMGSRRTHLDRDRRLREAGVTEVELARLRSPIGLDLGARTPEETALSIAAEIVADRRGGSGVPLTGAHTPIHHDVTSPPPSAGRIGSVV</sequence>
<dbReference type="Gene3D" id="3.40.50.720">
    <property type="entry name" value="NAD(P)-binding Rossmann-like Domain"/>
    <property type="match status" value="1"/>
</dbReference>
<gene>
    <name evidence="4" type="ORF">GCM10010269_04840</name>
</gene>
<feature type="region of interest" description="Disordered" evidence="1">
    <location>
        <begin position="142"/>
        <end position="176"/>
    </location>
</feature>
<dbReference type="Pfam" id="PF02625">
    <property type="entry name" value="XdhC_CoxI"/>
    <property type="match status" value="1"/>
</dbReference>
<evidence type="ECO:0000313" key="5">
    <source>
        <dbReference type="Proteomes" id="UP000606194"/>
    </source>
</evidence>
<dbReference type="AlphaFoldDB" id="A0A918FQQ3"/>
<dbReference type="Proteomes" id="UP000606194">
    <property type="component" value="Unassembled WGS sequence"/>
</dbReference>
<dbReference type="InterPro" id="IPR052698">
    <property type="entry name" value="MoCofactor_Util/Proc"/>
</dbReference>
<evidence type="ECO:0008006" key="6">
    <source>
        <dbReference type="Google" id="ProtNLM"/>
    </source>
</evidence>
<accession>A0A918FQQ3</accession>
<evidence type="ECO:0000256" key="1">
    <source>
        <dbReference type="SAM" id="MobiDB-lite"/>
    </source>
</evidence>
<keyword evidence="5" id="KW-1185">Reference proteome</keyword>
<organism evidence="4 5">
    <name type="scientific">Streptomyces humidus</name>
    <dbReference type="NCBI Taxonomy" id="52259"/>
    <lineage>
        <taxon>Bacteria</taxon>
        <taxon>Bacillati</taxon>
        <taxon>Actinomycetota</taxon>
        <taxon>Actinomycetes</taxon>
        <taxon>Kitasatosporales</taxon>
        <taxon>Streptomycetaceae</taxon>
        <taxon>Streptomyces</taxon>
    </lineage>
</organism>
<reference evidence="4" key="1">
    <citation type="journal article" date="2014" name="Int. J. Syst. Evol. Microbiol.">
        <title>Complete genome sequence of Corynebacterium casei LMG S-19264T (=DSM 44701T), isolated from a smear-ripened cheese.</title>
        <authorList>
            <consortium name="US DOE Joint Genome Institute (JGI-PGF)"/>
            <person name="Walter F."/>
            <person name="Albersmeier A."/>
            <person name="Kalinowski J."/>
            <person name="Ruckert C."/>
        </authorList>
    </citation>
    <scope>NUCLEOTIDE SEQUENCE</scope>
    <source>
        <strain evidence="4">JCM 4386</strain>
    </source>
</reference>
<proteinExistence type="predicted"/>
<reference evidence="4" key="2">
    <citation type="submission" date="2020-09" db="EMBL/GenBank/DDBJ databases">
        <authorList>
            <person name="Sun Q."/>
            <person name="Ohkuma M."/>
        </authorList>
    </citation>
    <scope>NUCLEOTIDE SEQUENCE</scope>
    <source>
        <strain evidence="4">JCM 4386</strain>
    </source>
</reference>
<dbReference type="InterPro" id="IPR003777">
    <property type="entry name" value="XdhC_CoxI"/>
</dbReference>
<dbReference type="InterPro" id="IPR027051">
    <property type="entry name" value="XdhC_Rossmann_dom"/>
</dbReference>
<dbReference type="Pfam" id="PF13478">
    <property type="entry name" value="XdhC_C"/>
    <property type="match status" value="1"/>
</dbReference>
<dbReference type="PANTHER" id="PTHR30388">
    <property type="entry name" value="ALDEHYDE OXIDOREDUCTASE MOLYBDENUM COFACTOR ASSEMBLY PROTEIN"/>
    <property type="match status" value="1"/>
</dbReference>
<dbReference type="PANTHER" id="PTHR30388:SF4">
    <property type="entry name" value="MOLYBDENUM COFACTOR INSERTION CHAPERONE PAOD"/>
    <property type="match status" value="1"/>
</dbReference>
<evidence type="ECO:0000313" key="4">
    <source>
        <dbReference type="EMBL" id="GGR69119.1"/>
    </source>
</evidence>
<feature type="domain" description="XdhC Rossmann" evidence="3">
    <location>
        <begin position="320"/>
        <end position="462"/>
    </location>
</feature>
<protein>
    <recommendedName>
        <fullName evidence="6">XdhC/CoxI family protein</fullName>
    </recommendedName>
</protein>
<name>A0A918FQQ3_9ACTN</name>
<dbReference type="EMBL" id="BMTL01000002">
    <property type="protein sequence ID" value="GGR69119.1"/>
    <property type="molecule type" value="Genomic_DNA"/>
</dbReference>